<keyword evidence="3" id="KW-1185">Reference proteome</keyword>
<dbReference type="KEGG" id="psco:LY89DRAFT_742943"/>
<dbReference type="RefSeq" id="XP_018061656.1">
    <property type="nucleotide sequence ID" value="XM_018220898.1"/>
</dbReference>
<dbReference type="AlphaFoldDB" id="A0A132B4P5"/>
<gene>
    <name evidence="2" type="ORF">LY89DRAFT_742943</name>
</gene>
<dbReference type="InParanoid" id="A0A132B4P5"/>
<sequence>MLASNNGLLPGHYSNTSLPVEHSASPNLGPLVTSAPTQYMLPPLSPESYSKLVAEGNPDVMFENYLNFDGYDQMDATTTAAQNSHAQSSLGQASPMDMTSHYGQTERLSPEPETSPAAAPASVPSSPGPSAAPVPAHQHAAVANHVHANGGANVHTATNVPAANVANPQASTNTDSLWPTICYFCKPDANGQHVLYYNWNEWLLHGWTVHPNVELWTARPCFWEETKNGVVEKCNNGVTYLTARQCIYHIFAVHKKSVHCDHADCEYGPTGKALGTRQDKVRHVQDMHEPAKTCQLPFCTHTKRRLNRTDHRKGHMRKYHGRHCCPVATCERARLEGDFYGFSTEEELQAHKQARRHRHARRQN</sequence>
<feature type="compositionally biased region" description="Low complexity" evidence="1">
    <location>
        <begin position="111"/>
        <end position="125"/>
    </location>
</feature>
<proteinExistence type="predicted"/>
<dbReference type="GeneID" id="28830624"/>
<reference evidence="2 3" key="1">
    <citation type="submission" date="2015-10" db="EMBL/GenBank/DDBJ databases">
        <title>Full genome of DAOMC 229536 Phialocephala scopiformis, a fungal endophyte of spruce producing the potent anti-insectan compound rugulosin.</title>
        <authorList>
            <consortium name="DOE Joint Genome Institute"/>
            <person name="Walker A.K."/>
            <person name="Frasz S.L."/>
            <person name="Seifert K.A."/>
            <person name="Miller J.D."/>
            <person name="Mondo S.J."/>
            <person name="Labutti K."/>
            <person name="Lipzen A."/>
            <person name="Dockter R."/>
            <person name="Kennedy M."/>
            <person name="Grigoriev I.V."/>
            <person name="Spatafora J.W."/>
        </authorList>
    </citation>
    <scope>NUCLEOTIDE SEQUENCE [LARGE SCALE GENOMIC DNA]</scope>
    <source>
        <strain evidence="2 3">CBS 120377</strain>
    </source>
</reference>
<evidence type="ECO:0000256" key="1">
    <source>
        <dbReference type="SAM" id="MobiDB-lite"/>
    </source>
</evidence>
<name>A0A132B4P5_MOLSC</name>
<evidence type="ECO:0000313" key="2">
    <source>
        <dbReference type="EMBL" id="KUJ07301.1"/>
    </source>
</evidence>
<dbReference type="EMBL" id="KQ947440">
    <property type="protein sequence ID" value="KUJ07301.1"/>
    <property type="molecule type" value="Genomic_DNA"/>
</dbReference>
<dbReference type="Proteomes" id="UP000070700">
    <property type="component" value="Unassembled WGS sequence"/>
</dbReference>
<evidence type="ECO:0000313" key="3">
    <source>
        <dbReference type="Proteomes" id="UP000070700"/>
    </source>
</evidence>
<accession>A0A132B4P5</accession>
<feature type="compositionally biased region" description="Polar residues" evidence="1">
    <location>
        <begin position="79"/>
        <end position="92"/>
    </location>
</feature>
<feature type="region of interest" description="Disordered" evidence="1">
    <location>
        <begin position="79"/>
        <end position="137"/>
    </location>
</feature>
<dbReference type="OrthoDB" id="10483213at2759"/>
<organism evidence="2 3">
    <name type="scientific">Mollisia scopiformis</name>
    <name type="common">Conifer needle endophyte fungus</name>
    <name type="synonym">Phialocephala scopiformis</name>
    <dbReference type="NCBI Taxonomy" id="149040"/>
    <lineage>
        <taxon>Eukaryota</taxon>
        <taxon>Fungi</taxon>
        <taxon>Dikarya</taxon>
        <taxon>Ascomycota</taxon>
        <taxon>Pezizomycotina</taxon>
        <taxon>Leotiomycetes</taxon>
        <taxon>Helotiales</taxon>
        <taxon>Mollisiaceae</taxon>
        <taxon>Mollisia</taxon>
    </lineage>
</organism>
<protein>
    <submittedName>
        <fullName evidence="2">Uncharacterized protein</fullName>
    </submittedName>
</protein>